<comment type="caution">
    <text evidence="1">The sequence shown here is derived from an EMBL/GenBank/DDBJ whole genome shotgun (WGS) entry which is preliminary data.</text>
</comment>
<evidence type="ECO:0000313" key="2">
    <source>
        <dbReference type="Proteomes" id="UP000887043"/>
    </source>
</evidence>
<dbReference type="Proteomes" id="UP000887043">
    <property type="component" value="Unassembled WGS sequence"/>
</dbReference>
<reference evidence="1" key="1">
    <citation type="submission" date="2021-08" db="EMBL/GenBank/DDBJ databases">
        <title>Prevotella lacticifex sp. nov., isolated from rumen of cow.</title>
        <authorList>
            <person name="Shinkai T."/>
            <person name="Ikeyama N."/>
            <person name="Kumagai M."/>
            <person name="Ohmori H."/>
            <person name="Sakamoto M."/>
            <person name="Ohkuma M."/>
            <person name="Mitsumori M."/>
        </authorList>
    </citation>
    <scope>NUCLEOTIDE SEQUENCE</scope>
    <source>
        <strain evidence="1">DSM 11371</strain>
    </source>
</reference>
<accession>A0AA37HWY3</accession>
<sequence>MNYNTLDYSFVQKVIYRKVRRNIAWAEYDLQWISFNRKIDFALNRLKEFSFSRLKVIILFWEEYEVIQKILRKNRISNYSLIRNYKRGCKKPGLLEIYFDECLDVNLFRTLIKKHYGYELGKADSLSLDMIFIFENDKDVAICHLYDDRGFHIFYLNL</sequence>
<proteinExistence type="predicted"/>
<dbReference type="EMBL" id="BPTR01000001">
    <property type="protein sequence ID" value="GJG27359.1"/>
    <property type="molecule type" value="Genomic_DNA"/>
</dbReference>
<dbReference type="RefSeq" id="WP_006282516.1">
    <property type="nucleotide sequence ID" value="NZ_BPTR01000001.1"/>
</dbReference>
<dbReference type="AlphaFoldDB" id="A0AA37HWY3"/>
<evidence type="ECO:0000313" key="1">
    <source>
        <dbReference type="EMBL" id="GJG27359.1"/>
    </source>
</evidence>
<protein>
    <submittedName>
        <fullName evidence="1">Uncharacterized protein</fullName>
    </submittedName>
</protein>
<name>A0AA37HWY3_SEGBR</name>
<gene>
    <name evidence="1" type="ORF">PRRU23_10590</name>
</gene>
<organism evidence="1 2">
    <name type="scientific">Segatella bryantii</name>
    <name type="common">Prevotella bryantii</name>
    <dbReference type="NCBI Taxonomy" id="77095"/>
    <lineage>
        <taxon>Bacteria</taxon>
        <taxon>Pseudomonadati</taxon>
        <taxon>Bacteroidota</taxon>
        <taxon>Bacteroidia</taxon>
        <taxon>Bacteroidales</taxon>
        <taxon>Prevotellaceae</taxon>
        <taxon>Segatella</taxon>
    </lineage>
</organism>